<accession>A0A345CVX8</accession>
<dbReference type="EMBL" id="CP013970">
    <property type="protein sequence ID" value="AXF77595.1"/>
    <property type="molecule type" value="Genomic_DNA"/>
</dbReference>
<dbReference type="RefSeq" id="WP_233479660.1">
    <property type="nucleotide sequence ID" value="NZ_CP013970.1"/>
</dbReference>
<protein>
    <submittedName>
        <fullName evidence="1">Uncharacterized protein</fullName>
    </submittedName>
</protein>
<reference evidence="1 2" key="1">
    <citation type="submission" date="2016-01" db="EMBL/GenBank/DDBJ databases">
        <authorList>
            <person name="Oliw E.H."/>
        </authorList>
    </citation>
    <scope>NUCLEOTIDE SEQUENCE [LARGE SCALE GENOMIC DNA]</scope>
    <source>
        <strain evidence="1 2">MDcuke</strain>
    </source>
</reference>
<dbReference type="Proteomes" id="UP000264980">
    <property type="component" value="Chromosome"/>
</dbReference>
<organism evidence="1 2">
    <name type="scientific">Erwinia tracheiphila</name>
    <dbReference type="NCBI Taxonomy" id="65700"/>
    <lineage>
        <taxon>Bacteria</taxon>
        <taxon>Pseudomonadati</taxon>
        <taxon>Pseudomonadota</taxon>
        <taxon>Gammaproteobacteria</taxon>
        <taxon>Enterobacterales</taxon>
        <taxon>Erwiniaceae</taxon>
        <taxon>Erwinia</taxon>
    </lineage>
</organism>
<name>A0A345CVX8_9GAMM</name>
<gene>
    <name evidence="1" type="ORF">AV903_18600</name>
</gene>
<proteinExistence type="predicted"/>
<evidence type="ECO:0000313" key="2">
    <source>
        <dbReference type="Proteomes" id="UP000264980"/>
    </source>
</evidence>
<evidence type="ECO:0000313" key="1">
    <source>
        <dbReference type="EMBL" id="AXF77595.1"/>
    </source>
</evidence>
<dbReference type="AlphaFoldDB" id="A0A345CVX8"/>
<sequence>MDVCISLTDTVKKRRLWQRFQKKQKIADALLNDIIPKITPTLSGQNLPINYPWCFVMPANKDGFCFGALLPVVSHREVKTVFALHIHISYSVLCENMKSNLHLAFWLSRILHSYQKEHIVTGTRTDLREWVKTLERSFSPFWEKLLINEQFRFRNRSELLLSFEGKDEGKITCDSGVDIMPWTNWPGCIRTEGKIWLWRQSRYGRIIDSQTILL</sequence>